<dbReference type="Proteomes" id="UP001501867">
    <property type="component" value="Unassembled WGS sequence"/>
</dbReference>
<protein>
    <submittedName>
        <fullName evidence="2">Uncharacterized protein</fullName>
    </submittedName>
</protein>
<evidence type="ECO:0000313" key="3">
    <source>
        <dbReference type="Proteomes" id="UP001501867"/>
    </source>
</evidence>
<dbReference type="EMBL" id="BAAABV010000015">
    <property type="protein sequence ID" value="GAA0288524.1"/>
    <property type="molecule type" value="Genomic_DNA"/>
</dbReference>
<keyword evidence="1" id="KW-0812">Transmembrane</keyword>
<evidence type="ECO:0000256" key="1">
    <source>
        <dbReference type="SAM" id="Phobius"/>
    </source>
</evidence>
<reference evidence="2 3" key="1">
    <citation type="journal article" date="2019" name="Int. J. Syst. Evol. Microbiol.">
        <title>The Global Catalogue of Microorganisms (GCM) 10K type strain sequencing project: providing services to taxonomists for standard genome sequencing and annotation.</title>
        <authorList>
            <consortium name="The Broad Institute Genomics Platform"/>
            <consortium name="The Broad Institute Genome Sequencing Center for Infectious Disease"/>
            <person name="Wu L."/>
            <person name="Ma J."/>
        </authorList>
    </citation>
    <scope>NUCLEOTIDE SEQUENCE [LARGE SCALE GENOMIC DNA]</scope>
    <source>
        <strain evidence="2 3">JCM 4505</strain>
    </source>
</reference>
<proteinExistence type="predicted"/>
<evidence type="ECO:0000313" key="2">
    <source>
        <dbReference type="EMBL" id="GAA0288524.1"/>
    </source>
</evidence>
<keyword evidence="1" id="KW-1133">Transmembrane helix</keyword>
<accession>A0ABN0VCT5</accession>
<keyword evidence="1" id="KW-0472">Membrane</keyword>
<sequence>MARPGGGGTGAGVRLGVVGVALVGVVGVAVGAVGVPVALHGSTVAHGTRCGYGRRTHRDQVRRARSCVRAAVRAAPGRSLP</sequence>
<name>A0ABN0VCT5_9ACTN</name>
<gene>
    <name evidence="2" type="ORF">GCM10010302_28590</name>
</gene>
<keyword evidence="3" id="KW-1185">Reference proteome</keyword>
<organism evidence="2 3">
    <name type="scientific">Streptomyces polychromogenes</name>
    <dbReference type="NCBI Taxonomy" id="67342"/>
    <lineage>
        <taxon>Bacteria</taxon>
        <taxon>Bacillati</taxon>
        <taxon>Actinomycetota</taxon>
        <taxon>Actinomycetes</taxon>
        <taxon>Kitasatosporales</taxon>
        <taxon>Streptomycetaceae</taxon>
        <taxon>Streptomyces</taxon>
    </lineage>
</organism>
<feature type="transmembrane region" description="Helical" evidence="1">
    <location>
        <begin position="15"/>
        <end position="39"/>
    </location>
</feature>
<comment type="caution">
    <text evidence="2">The sequence shown here is derived from an EMBL/GenBank/DDBJ whole genome shotgun (WGS) entry which is preliminary data.</text>
</comment>